<name>A0A0F9SAM1_9ZZZZ</name>
<accession>A0A0F9SAM1</accession>
<comment type="caution">
    <text evidence="1">The sequence shown here is derived from an EMBL/GenBank/DDBJ whole genome shotgun (WGS) entry which is preliminary data.</text>
</comment>
<organism evidence="1">
    <name type="scientific">marine sediment metagenome</name>
    <dbReference type="NCBI Taxonomy" id="412755"/>
    <lineage>
        <taxon>unclassified sequences</taxon>
        <taxon>metagenomes</taxon>
        <taxon>ecological metagenomes</taxon>
    </lineage>
</organism>
<protein>
    <submittedName>
        <fullName evidence="1">Uncharacterized protein</fullName>
    </submittedName>
</protein>
<dbReference type="EMBL" id="LAZR01002720">
    <property type="protein sequence ID" value="KKN26413.1"/>
    <property type="molecule type" value="Genomic_DNA"/>
</dbReference>
<reference evidence="1" key="1">
    <citation type="journal article" date="2015" name="Nature">
        <title>Complex archaea that bridge the gap between prokaryotes and eukaryotes.</title>
        <authorList>
            <person name="Spang A."/>
            <person name="Saw J.H."/>
            <person name="Jorgensen S.L."/>
            <person name="Zaremba-Niedzwiedzka K."/>
            <person name="Martijn J."/>
            <person name="Lind A.E."/>
            <person name="van Eijk R."/>
            <person name="Schleper C."/>
            <person name="Guy L."/>
            <person name="Ettema T.J."/>
        </authorList>
    </citation>
    <scope>NUCLEOTIDE SEQUENCE</scope>
</reference>
<gene>
    <name evidence="1" type="ORF">LCGC14_0874910</name>
</gene>
<evidence type="ECO:0000313" key="1">
    <source>
        <dbReference type="EMBL" id="KKN26413.1"/>
    </source>
</evidence>
<proteinExistence type="predicted"/>
<sequence length="135" mass="14817">MTVPNLIHPVPIVIVQGDTSATLWDEDAREPVAQLARSTPVTLQGQVKMGATEEVEMERQGVAEGADGYVLFRKIDLDALGVTLAPNDRFTKIGHVETDVYILKLQPMGHYTDQGGHTLVRAWFEDRTPAKVAHG</sequence>
<dbReference type="AlphaFoldDB" id="A0A0F9SAM1"/>